<evidence type="ECO:0000313" key="7">
    <source>
        <dbReference type="Proteomes" id="UP000247078"/>
    </source>
</evidence>
<protein>
    <submittedName>
        <fullName evidence="6">ABC-type Fe3+-hydroxamate transport system substrate-binding protein</fullName>
    </submittedName>
</protein>
<accession>A0A855Y435</accession>
<dbReference type="GO" id="GO:0043565">
    <property type="term" value="F:sequence-specific DNA binding"/>
    <property type="evidence" value="ECO:0007669"/>
    <property type="project" value="InterPro"/>
</dbReference>
<dbReference type="InterPro" id="IPR018062">
    <property type="entry name" value="HTH_AraC-typ_CS"/>
</dbReference>
<feature type="domain" description="HTH araC/xylS-type" evidence="4">
    <location>
        <begin position="161"/>
        <end position="259"/>
    </location>
</feature>
<keyword evidence="2" id="KW-0238">DNA-binding</keyword>
<evidence type="ECO:0000259" key="4">
    <source>
        <dbReference type="PROSITE" id="PS01124"/>
    </source>
</evidence>
<dbReference type="SUPFAM" id="SSF53807">
    <property type="entry name" value="Helical backbone' metal receptor"/>
    <property type="match status" value="1"/>
</dbReference>
<dbReference type="PROSITE" id="PS01124">
    <property type="entry name" value="HTH_ARAC_FAMILY_2"/>
    <property type="match status" value="1"/>
</dbReference>
<feature type="domain" description="Fe/B12 periplasmic-binding" evidence="5">
    <location>
        <begin position="265"/>
        <end position="521"/>
    </location>
</feature>
<proteinExistence type="predicted"/>
<dbReference type="RefSeq" id="WP_109998992.1">
    <property type="nucleotide sequence ID" value="NZ_QGTZ01000003.1"/>
</dbReference>
<keyword evidence="1" id="KW-0805">Transcription regulation</keyword>
<dbReference type="InterPro" id="IPR020449">
    <property type="entry name" value="Tscrpt_reg_AraC-type_HTH"/>
</dbReference>
<sequence>MYNLISIEHHTRLPSHGNPFTHTEGQLLLLLEEGEICLTVNRQHRYLKSGHFIFLQDGKQLQIRQTSADPLRIIALEIEGQISHREDSEEAALNLPPLFEHNRVGILQSHERELIKQLHILWQKHNQWERIRIQGQFLQWVADVGERLEATSDYDSASLVLDALRYMEQNYQTPITRQQLAERAGFSEGYYSRFFKKNVGKSPQEYLTDIRMHHAKRLLTRQQSSIQDVAAQVGYNNPLYFSRIFKKTVGLSPTVYIHSNPRQIRVAAMNNQYTGHLLALGLEPCAATGPSFKAETSLLDHTLFMNAYEGEAPDSTTLLRAEPDLILTSEYTDDAHVQQLLQIAPTRTIAFQTQDWRSQFLEIAEATGRNQQAYRWLDEYDEKSHQAATHLRQQIGSASIVSLLVRSQDCFVAGYRHMGAVLYQDLQLCTPSLIHEQQSHYIAEDWKMDDLDADYIMLVFHPSVSEAERQRWLNSPWWKGREAVKRGRVYLDQMNYVLGSYNAFSHDLLLREIPARLRSQSCM</sequence>
<dbReference type="InterPro" id="IPR014710">
    <property type="entry name" value="RmlC-like_jellyroll"/>
</dbReference>
<dbReference type="Pfam" id="PF12833">
    <property type="entry name" value="HTH_18"/>
    <property type="match status" value="1"/>
</dbReference>
<keyword evidence="3" id="KW-0804">Transcription</keyword>
<dbReference type="InterPro" id="IPR018060">
    <property type="entry name" value="HTH_AraC"/>
</dbReference>
<organism evidence="6 7">
    <name type="scientific">Paenibacillus pabuli</name>
    <dbReference type="NCBI Taxonomy" id="1472"/>
    <lineage>
        <taxon>Bacteria</taxon>
        <taxon>Bacillati</taxon>
        <taxon>Bacillota</taxon>
        <taxon>Bacilli</taxon>
        <taxon>Bacillales</taxon>
        <taxon>Paenibacillaceae</taxon>
        <taxon>Paenibacillus</taxon>
    </lineage>
</organism>
<evidence type="ECO:0000256" key="2">
    <source>
        <dbReference type="ARBA" id="ARBA00023125"/>
    </source>
</evidence>
<evidence type="ECO:0000256" key="3">
    <source>
        <dbReference type="ARBA" id="ARBA00023163"/>
    </source>
</evidence>
<dbReference type="SUPFAM" id="SSF46689">
    <property type="entry name" value="Homeodomain-like"/>
    <property type="match status" value="2"/>
</dbReference>
<evidence type="ECO:0000256" key="1">
    <source>
        <dbReference type="ARBA" id="ARBA00023015"/>
    </source>
</evidence>
<dbReference type="InterPro" id="IPR009057">
    <property type="entry name" value="Homeodomain-like_sf"/>
</dbReference>
<dbReference type="GO" id="GO:0003700">
    <property type="term" value="F:DNA-binding transcription factor activity"/>
    <property type="evidence" value="ECO:0007669"/>
    <property type="project" value="InterPro"/>
</dbReference>
<dbReference type="Proteomes" id="UP000247078">
    <property type="component" value="Unassembled WGS sequence"/>
</dbReference>
<dbReference type="Pfam" id="PF01497">
    <property type="entry name" value="Peripla_BP_2"/>
    <property type="match status" value="1"/>
</dbReference>
<dbReference type="Gene3D" id="1.10.10.60">
    <property type="entry name" value="Homeodomain-like"/>
    <property type="match status" value="2"/>
</dbReference>
<dbReference type="Gene3D" id="2.60.120.10">
    <property type="entry name" value="Jelly Rolls"/>
    <property type="match status" value="1"/>
</dbReference>
<dbReference type="PROSITE" id="PS50983">
    <property type="entry name" value="FE_B12_PBP"/>
    <property type="match status" value="1"/>
</dbReference>
<evidence type="ECO:0000313" key="6">
    <source>
        <dbReference type="EMBL" id="PWW43468.1"/>
    </source>
</evidence>
<dbReference type="PROSITE" id="PS00041">
    <property type="entry name" value="HTH_ARAC_FAMILY_1"/>
    <property type="match status" value="1"/>
</dbReference>
<evidence type="ECO:0000259" key="5">
    <source>
        <dbReference type="PROSITE" id="PS50983"/>
    </source>
</evidence>
<dbReference type="EMBL" id="QGTZ01000003">
    <property type="protein sequence ID" value="PWW43468.1"/>
    <property type="molecule type" value="Genomic_DNA"/>
</dbReference>
<dbReference type="Gene3D" id="3.40.50.1980">
    <property type="entry name" value="Nitrogenase molybdenum iron protein domain"/>
    <property type="match status" value="2"/>
</dbReference>
<reference evidence="6 7" key="1">
    <citation type="submission" date="2018-05" db="EMBL/GenBank/DDBJ databases">
        <title>Freshwater and sediment microbial communities from various areas in North America, analyzing microbe dynamics in response to fracking.</title>
        <authorList>
            <person name="Lamendella R."/>
        </authorList>
    </citation>
    <scope>NUCLEOTIDE SEQUENCE [LARGE SCALE GENOMIC DNA]</scope>
    <source>
        <strain evidence="6 7">DB-3</strain>
    </source>
</reference>
<dbReference type="AlphaFoldDB" id="A0A855Y435"/>
<name>A0A855Y435_9BACL</name>
<dbReference type="PANTHER" id="PTHR43280">
    <property type="entry name" value="ARAC-FAMILY TRANSCRIPTIONAL REGULATOR"/>
    <property type="match status" value="1"/>
</dbReference>
<dbReference type="InterPro" id="IPR002491">
    <property type="entry name" value="ABC_transptr_periplasmic_BD"/>
</dbReference>
<dbReference type="PANTHER" id="PTHR43280:SF2">
    <property type="entry name" value="HTH-TYPE TRANSCRIPTIONAL REGULATOR EXSA"/>
    <property type="match status" value="1"/>
</dbReference>
<comment type="caution">
    <text evidence="6">The sequence shown here is derived from an EMBL/GenBank/DDBJ whole genome shotgun (WGS) entry which is preliminary data.</text>
</comment>
<dbReference type="SMART" id="SM00342">
    <property type="entry name" value="HTH_ARAC"/>
    <property type="match status" value="1"/>
</dbReference>
<dbReference type="PRINTS" id="PR00032">
    <property type="entry name" value="HTHARAC"/>
</dbReference>
<gene>
    <name evidence="6" type="ORF">DET56_103516</name>
</gene>